<feature type="compositionally biased region" description="Low complexity" evidence="1">
    <location>
        <begin position="334"/>
        <end position="343"/>
    </location>
</feature>
<evidence type="ECO:0008006" key="4">
    <source>
        <dbReference type="Google" id="ProtNLM"/>
    </source>
</evidence>
<reference evidence="2 3" key="1">
    <citation type="journal article" name="Sci. Rep.">
        <title>Genome-scale phylogenetic analyses confirm Olpidium as the closest living zoosporic fungus to the non-flagellated, terrestrial fungi.</title>
        <authorList>
            <person name="Chang Y."/>
            <person name="Rochon D."/>
            <person name="Sekimoto S."/>
            <person name="Wang Y."/>
            <person name="Chovatia M."/>
            <person name="Sandor L."/>
            <person name="Salamov A."/>
            <person name="Grigoriev I.V."/>
            <person name="Stajich J.E."/>
            <person name="Spatafora J.W."/>
        </authorList>
    </citation>
    <scope>NUCLEOTIDE SEQUENCE [LARGE SCALE GENOMIC DNA]</scope>
    <source>
        <strain evidence="2">S191</strain>
    </source>
</reference>
<name>A0A8H8DF79_9FUNG</name>
<protein>
    <recommendedName>
        <fullName evidence="4">Spore coat protein CotH</fullName>
    </recommendedName>
</protein>
<dbReference type="AlphaFoldDB" id="A0A8H8DF79"/>
<dbReference type="EMBL" id="JAEFCI010012990">
    <property type="protein sequence ID" value="KAG5455662.1"/>
    <property type="molecule type" value="Genomic_DNA"/>
</dbReference>
<evidence type="ECO:0000256" key="1">
    <source>
        <dbReference type="SAM" id="MobiDB-lite"/>
    </source>
</evidence>
<comment type="caution">
    <text evidence="2">The sequence shown here is derived from an EMBL/GenBank/DDBJ whole genome shotgun (WGS) entry which is preliminary data.</text>
</comment>
<accession>A0A8H8DF79</accession>
<dbReference type="Proteomes" id="UP000673691">
    <property type="component" value="Unassembled WGS sequence"/>
</dbReference>
<evidence type="ECO:0000313" key="2">
    <source>
        <dbReference type="EMBL" id="KAG5455662.1"/>
    </source>
</evidence>
<gene>
    <name evidence="2" type="ORF">BJ554DRAFT_4840</name>
</gene>
<evidence type="ECO:0000313" key="3">
    <source>
        <dbReference type="Proteomes" id="UP000673691"/>
    </source>
</evidence>
<dbReference type="Pfam" id="PF08757">
    <property type="entry name" value="CotH"/>
    <property type="match status" value="2"/>
</dbReference>
<dbReference type="OrthoDB" id="10267127at2759"/>
<sequence>RIYTDIVSSLGIPAQRGTHVRLYVNKEFFGLYFMIDGVDASWASEVVAGGGPPPTLLKMNAESRDRGADLAYRGDSSSNYLKRGYAVVHRGNNPRDDPMADCVAMIKQLNDFNPKTASKDQLDELQALIDFDLVYRHAALEDYDHSFGVYTQDVYGGINANYKEWIFPTDDSKARWSRPLFDKTLAHPELKAKFERILTEIVQRVFHRAALAPRLEALHDLLREDVAADRNPEIFSPPQQGSGKVDYKWSVEHFDVLYKSGAEGRKDLYRKSTDTEHGILSFTKKRADIVAAQLNFSYDDTYVAPEDPSTGDDDAAAAAAEKQAVLGKPDEAPAEAAGSGTAAPDPPGPLSSSIASGDAGPLSSITSGATGLICSGAVAGLLAAGTAIVIDH</sequence>
<proteinExistence type="predicted"/>
<keyword evidence="3" id="KW-1185">Reference proteome</keyword>
<dbReference type="InterPro" id="IPR014867">
    <property type="entry name" value="Spore_coat_CotH_CotH2/3/7"/>
</dbReference>
<feature type="region of interest" description="Disordered" evidence="1">
    <location>
        <begin position="303"/>
        <end position="359"/>
    </location>
</feature>
<organism evidence="2 3">
    <name type="scientific">Olpidium bornovanus</name>
    <dbReference type="NCBI Taxonomy" id="278681"/>
    <lineage>
        <taxon>Eukaryota</taxon>
        <taxon>Fungi</taxon>
        <taxon>Fungi incertae sedis</taxon>
        <taxon>Olpidiomycota</taxon>
        <taxon>Olpidiomycotina</taxon>
        <taxon>Olpidiomycetes</taxon>
        <taxon>Olpidiales</taxon>
        <taxon>Olpidiaceae</taxon>
        <taxon>Olpidium</taxon>
    </lineage>
</organism>
<feature type="non-terminal residue" evidence="2">
    <location>
        <position position="1"/>
    </location>
</feature>